<dbReference type="Proteomes" id="UP000239471">
    <property type="component" value="Unassembled WGS sequence"/>
</dbReference>
<accession>A0A2T0BBE0</accession>
<keyword evidence="1" id="KW-0472">Membrane</keyword>
<comment type="caution">
    <text evidence="2">The sequence shown here is derived from an EMBL/GenBank/DDBJ whole genome shotgun (WGS) entry which is preliminary data.</text>
</comment>
<organism evidence="2 3">
    <name type="scientific">Clostridium vincentii</name>
    <dbReference type="NCBI Taxonomy" id="52704"/>
    <lineage>
        <taxon>Bacteria</taxon>
        <taxon>Bacillati</taxon>
        <taxon>Bacillota</taxon>
        <taxon>Clostridia</taxon>
        <taxon>Eubacteriales</taxon>
        <taxon>Clostridiaceae</taxon>
        <taxon>Clostridium</taxon>
    </lineage>
</organism>
<proteinExistence type="predicted"/>
<dbReference type="EMBL" id="PVXQ01000034">
    <property type="protein sequence ID" value="PRR81194.1"/>
    <property type="molecule type" value="Genomic_DNA"/>
</dbReference>
<evidence type="ECO:0000313" key="2">
    <source>
        <dbReference type="EMBL" id="PRR81194.1"/>
    </source>
</evidence>
<gene>
    <name evidence="2" type="ORF">CLVI_26980</name>
</gene>
<reference evidence="2 3" key="1">
    <citation type="submission" date="2018-03" db="EMBL/GenBank/DDBJ databases">
        <title>Genome sequence of Clostridium vincentii DSM 10228.</title>
        <authorList>
            <person name="Poehlein A."/>
            <person name="Daniel R."/>
        </authorList>
    </citation>
    <scope>NUCLEOTIDE SEQUENCE [LARGE SCALE GENOMIC DNA]</scope>
    <source>
        <strain evidence="2 3">DSM 10228</strain>
    </source>
</reference>
<keyword evidence="3" id="KW-1185">Reference proteome</keyword>
<evidence type="ECO:0000256" key="1">
    <source>
        <dbReference type="SAM" id="Phobius"/>
    </source>
</evidence>
<name>A0A2T0BBE0_9CLOT</name>
<dbReference type="AlphaFoldDB" id="A0A2T0BBE0"/>
<protein>
    <submittedName>
        <fullName evidence="2">Uncharacterized protein</fullName>
    </submittedName>
</protein>
<evidence type="ECO:0000313" key="3">
    <source>
        <dbReference type="Proteomes" id="UP000239471"/>
    </source>
</evidence>
<feature type="transmembrane region" description="Helical" evidence="1">
    <location>
        <begin position="52"/>
        <end position="73"/>
    </location>
</feature>
<feature type="transmembrane region" description="Helical" evidence="1">
    <location>
        <begin position="6"/>
        <end position="31"/>
    </location>
</feature>
<sequence length="78" mass="8765">MVSVIEFIFCVSYLLGLIPTKIGILIIFPYAGCRLLFKGFNSKSKNKYSKKLSILFGILSIILFIISIGLIVIPVDYF</sequence>
<keyword evidence="1" id="KW-1133">Transmembrane helix</keyword>
<keyword evidence="1" id="KW-0812">Transmembrane</keyword>